<evidence type="ECO:0000313" key="4">
    <source>
        <dbReference type="Proteomes" id="UP000275267"/>
    </source>
</evidence>
<comment type="caution">
    <text evidence="3">The sequence shown here is derived from an EMBL/GenBank/DDBJ whole genome shotgun (WGS) entry which is preliminary data.</text>
</comment>
<gene>
    <name evidence="3" type="ORF">C2845_PM03G31710</name>
</gene>
<feature type="region of interest" description="Disordered" evidence="1">
    <location>
        <begin position="90"/>
        <end position="164"/>
    </location>
</feature>
<evidence type="ECO:0000256" key="1">
    <source>
        <dbReference type="SAM" id="MobiDB-lite"/>
    </source>
</evidence>
<keyword evidence="2" id="KW-0732">Signal</keyword>
<keyword evidence="4" id="KW-1185">Reference proteome</keyword>
<evidence type="ECO:0000313" key="3">
    <source>
        <dbReference type="EMBL" id="RLN34304.1"/>
    </source>
</evidence>
<feature type="compositionally biased region" description="Polar residues" evidence="1">
    <location>
        <begin position="118"/>
        <end position="129"/>
    </location>
</feature>
<organism evidence="3 4">
    <name type="scientific">Panicum miliaceum</name>
    <name type="common">Proso millet</name>
    <name type="synonym">Broomcorn millet</name>
    <dbReference type="NCBI Taxonomy" id="4540"/>
    <lineage>
        <taxon>Eukaryota</taxon>
        <taxon>Viridiplantae</taxon>
        <taxon>Streptophyta</taxon>
        <taxon>Embryophyta</taxon>
        <taxon>Tracheophyta</taxon>
        <taxon>Spermatophyta</taxon>
        <taxon>Magnoliopsida</taxon>
        <taxon>Liliopsida</taxon>
        <taxon>Poales</taxon>
        <taxon>Poaceae</taxon>
        <taxon>PACMAD clade</taxon>
        <taxon>Panicoideae</taxon>
        <taxon>Panicodae</taxon>
        <taxon>Paniceae</taxon>
        <taxon>Panicinae</taxon>
        <taxon>Panicum</taxon>
        <taxon>Panicum sect. Panicum</taxon>
    </lineage>
</organism>
<feature type="signal peptide" evidence="2">
    <location>
        <begin position="1"/>
        <end position="21"/>
    </location>
</feature>
<protein>
    <submittedName>
        <fullName evidence="3">Uncharacterized protein</fullName>
    </submittedName>
</protein>
<evidence type="ECO:0000256" key="2">
    <source>
        <dbReference type="SAM" id="SignalP"/>
    </source>
</evidence>
<dbReference type="AlphaFoldDB" id="A0A3L6T7W3"/>
<proteinExistence type="predicted"/>
<feature type="compositionally biased region" description="Polar residues" evidence="1">
    <location>
        <begin position="150"/>
        <end position="164"/>
    </location>
</feature>
<dbReference type="Proteomes" id="UP000275267">
    <property type="component" value="Unassembled WGS sequence"/>
</dbReference>
<dbReference type="EMBL" id="PQIB02000002">
    <property type="protein sequence ID" value="RLN34304.1"/>
    <property type="molecule type" value="Genomic_DNA"/>
</dbReference>
<feature type="chain" id="PRO_5018322666" evidence="2">
    <location>
        <begin position="22"/>
        <end position="164"/>
    </location>
</feature>
<name>A0A3L6T7W3_PANMI</name>
<reference evidence="4" key="1">
    <citation type="journal article" date="2019" name="Nat. Commun.">
        <title>The genome of broomcorn millet.</title>
        <authorList>
            <person name="Zou C."/>
            <person name="Miki D."/>
            <person name="Li D."/>
            <person name="Tang Q."/>
            <person name="Xiao L."/>
            <person name="Rajput S."/>
            <person name="Deng P."/>
            <person name="Jia W."/>
            <person name="Huang R."/>
            <person name="Zhang M."/>
            <person name="Sun Y."/>
            <person name="Hu J."/>
            <person name="Fu X."/>
            <person name="Schnable P.S."/>
            <person name="Li F."/>
            <person name="Zhang H."/>
            <person name="Feng B."/>
            <person name="Zhu X."/>
            <person name="Liu R."/>
            <person name="Schnable J.C."/>
            <person name="Zhu J.-K."/>
            <person name="Zhang H."/>
        </authorList>
    </citation>
    <scope>NUCLEOTIDE SEQUENCE [LARGE SCALE GENOMIC DNA]</scope>
</reference>
<accession>A0A3L6T7W3</accession>
<sequence>MRECFNLKFRFFSCFVSSCFSVLCNRSARNQRECAKIFGRRTAAWHTRWRSACGGACASTQSSRQPGATATRAAQAAAAAGSGAQLPAAAACTGQQAGSRGRRPTSGCASAQRDPSGCSHQPTKAQCSRQAPAKEGLMQVQQHREVASRPASSQPEQEQADSSS</sequence>